<evidence type="ECO:0000259" key="1">
    <source>
        <dbReference type="Pfam" id="PF00149"/>
    </source>
</evidence>
<protein>
    <submittedName>
        <fullName evidence="2">Metallophosphoesterase</fullName>
    </submittedName>
</protein>
<dbReference type="EMBL" id="CP043450">
    <property type="protein sequence ID" value="QEM10987.1"/>
    <property type="molecule type" value="Genomic_DNA"/>
</dbReference>
<evidence type="ECO:0000313" key="3">
    <source>
        <dbReference type="Proteomes" id="UP000251402"/>
    </source>
</evidence>
<dbReference type="RefSeq" id="WP_112574395.1">
    <property type="nucleotide sequence ID" value="NZ_CP043450.1"/>
</dbReference>
<dbReference type="KEGG" id="mrub:DEO27_013470"/>
<dbReference type="SUPFAM" id="SSF56300">
    <property type="entry name" value="Metallo-dependent phosphatases"/>
    <property type="match status" value="1"/>
</dbReference>
<gene>
    <name evidence="2" type="ORF">DEO27_013470</name>
</gene>
<dbReference type="InterPro" id="IPR051918">
    <property type="entry name" value="STPP_CPPED1"/>
</dbReference>
<dbReference type="GO" id="GO:0016787">
    <property type="term" value="F:hydrolase activity"/>
    <property type="evidence" value="ECO:0007669"/>
    <property type="project" value="InterPro"/>
</dbReference>
<dbReference type="AlphaFoldDB" id="A0A5C1HYL3"/>
<name>A0A5C1HYL3_9SPHI</name>
<accession>A0A5C1HYL3</accession>
<dbReference type="OrthoDB" id="9816081at2"/>
<reference evidence="2" key="1">
    <citation type="submission" date="2019-08" db="EMBL/GenBank/DDBJ databases">
        <title>Comparative genome analysis confer to the adaptation heavy metal polluted environment.</title>
        <authorList>
            <person name="Li Y."/>
        </authorList>
    </citation>
    <scope>NUCLEOTIDE SEQUENCE [LARGE SCALE GENOMIC DNA]</scope>
    <source>
        <strain evidence="2">P1</strain>
    </source>
</reference>
<dbReference type="InterPro" id="IPR004843">
    <property type="entry name" value="Calcineurin-like_PHP"/>
</dbReference>
<proteinExistence type="predicted"/>
<dbReference type="Gene3D" id="3.60.21.10">
    <property type="match status" value="1"/>
</dbReference>
<feature type="domain" description="Calcineurin-like phosphoesterase" evidence="1">
    <location>
        <begin position="73"/>
        <end position="264"/>
    </location>
</feature>
<dbReference type="InterPro" id="IPR029052">
    <property type="entry name" value="Metallo-depent_PP-like"/>
</dbReference>
<keyword evidence="3" id="KW-1185">Reference proteome</keyword>
<evidence type="ECO:0000313" key="2">
    <source>
        <dbReference type="EMBL" id="QEM10987.1"/>
    </source>
</evidence>
<dbReference type="PANTHER" id="PTHR43143">
    <property type="entry name" value="METALLOPHOSPHOESTERASE, CALCINEURIN SUPERFAMILY"/>
    <property type="match status" value="1"/>
</dbReference>
<dbReference type="Pfam" id="PF00149">
    <property type="entry name" value="Metallophos"/>
    <property type="match status" value="1"/>
</dbReference>
<dbReference type="PANTHER" id="PTHR43143:SF6">
    <property type="entry name" value="BLL3016 PROTEIN"/>
    <property type="match status" value="1"/>
</dbReference>
<dbReference type="Proteomes" id="UP000251402">
    <property type="component" value="Chromosome"/>
</dbReference>
<sequence length="339" mass="36993">MKNHFHVDENSDHNTGNDGIDRRGFLECMAWAGTGVLWMMTGGVLKSYGMSQMIDRATGGLKKGLIVPKSDFSFVQISDSHIGFNKAANPDVVSTLNATIAKINNMPSAPSFVLHTGDLSHLAQADEFDTLEQSLKTVKTEKIFYVPGEHDVTDNGKLYLERYGKGTLGDGWYSFDSHGVHFIGLVNVTNHVDGGLGYIGPAQLKWLENDLKPLFNSTPIVVFAHIPLWAIYPQWGWGTDDSAQALVLLKRFGSVSVLNGHIHQTIQKVEGNITFHTANSTAFPQPAPGSAASPGPMKVPAEKLRSFLGLTSVNYVEHDHSLAITDIPLIDAEKAIEQK</sequence>
<organism evidence="2 3">
    <name type="scientific">Mucilaginibacter rubeus</name>
    <dbReference type="NCBI Taxonomy" id="2027860"/>
    <lineage>
        <taxon>Bacteria</taxon>
        <taxon>Pseudomonadati</taxon>
        <taxon>Bacteroidota</taxon>
        <taxon>Sphingobacteriia</taxon>
        <taxon>Sphingobacteriales</taxon>
        <taxon>Sphingobacteriaceae</taxon>
        <taxon>Mucilaginibacter</taxon>
    </lineage>
</organism>